<dbReference type="InterPro" id="IPR032675">
    <property type="entry name" value="LRR_dom_sf"/>
</dbReference>
<evidence type="ECO:0000259" key="1">
    <source>
        <dbReference type="Pfam" id="PF12937"/>
    </source>
</evidence>
<dbReference type="SMART" id="SM00367">
    <property type="entry name" value="LRR_CC"/>
    <property type="match status" value="5"/>
</dbReference>
<dbReference type="InterPro" id="IPR001810">
    <property type="entry name" value="F-box_dom"/>
</dbReference>
<proteinExistence type="predicted"/>
<dbReference type="SUPFAM" id="SSF52047">
    <property type="entry name" value="RNI-like"/>
    <property type="match status" value="1"/>
</dbReference>
<name>A0A8S3ZWZ8_9EUPU</name>
<evidence type="ECO:0000313" key="2">
    <source>
        <dbReference type="EMBL" id="CAG5130861.1"/>
    </source>
</evidence>
<protein>
    <recommendedName>
        <fullName evidence="1">F-box domain-containing protein</fullName>
    </recommendedName>
</protein>
<comment type="caution">
    <text evidence="2">The sequence shown here is derived from an EMBL/GenBank/DDBJ whole genome shotgun (WGS) entry which is preliminary data.</text>
</comment>
<gene>
    <name evidence="2" type="ORF">CUNI_LOCUS16419</name>
</gene>
<dbReference type="InterPro" id="IPR006553">
    <property type="entry name" value="Leu-rich_rpt_Cys-con_subtyp"/>
</dbReference>
<keyword evidence="3" id="KW-1185">Reference proteome</keyword>
<dbReference type="Proteomes" id="UP000678393">
    <property type="component" value="Unassembled WGS sequence"/>
</dbReference>
<evidence type="ECO:0000313" key="3">
    <source>
        <dbReference type="Proteomes" id="UP000678393"/>
    </source>
</evidence>
<dbReference type="GO" id="GO:0031146">
    <property type="term" value="P:SCF-dependent proteasomal ubiquitin-dependent protein catabolic process"/>
    <property type="evidence" value="ECO:0007669"/>
    <property type="project" value="TreeGrafter"/>
</dbReference>
<accession>A0A8S3ZWZ8</accession>
<dbReference type="OrthoDB" id="3219396at2759"/>
<feature type="domain" description="F-box" evidence="1">
    <location>
        <begin position="2"/>
        <end position="34"/>
    </location>
</feature>
<dbReference type="AlphaFoldDB" id="A0A8S3ZWZ8"/>
<organism evidence="2 3">
    <name type="scientific">Candidula unifasciata</name>
    <dbReference type="NCBI Taxonomy" id="100452"/>
    <lineage>
        <taxon>Eukaryota</taxon>
        <taxon>Metazoa</taxon>
        <taxon>Spiralia</taxon>
        <taxon>Lophotrochozoa</taxon>
        <taxon>Mollusca</taxon>
        <taxon>Gastropoda</taxon>
        <taxon>Heterobranchia</taxon>
        <taxon>Euthyneura</taxon>
        <taxon>Panpulmonata</taxon>
        <taxon>Eupulmonata</taxon>
        <taxon>Stylommatophora</taxon>
        <taxon>Helicina</taxon>
        <taxon>Helicoidea</taxon>
        <taxon>Geomitridae</taxon>
        <taxon>Candidula</taxon>
    </lineage>
</organism>
<dbReference type="EMBL" id="CAJHNH020004320">
    <property type="protein sequence ID" value="CAG5130861.1"/>
    <property type="molecule type" value="Genomic_DNA"/>
</dbReference>
<reference evidence="2" key="1">
    <citation type="submission" date="2021-04" db="EMBL/GenBank/DDBJ databases">
        <authorList>
            <consortium name="Molecular Ecology Group"/>
        </authorList>
    </citation>
    <scope>NUCLEOTIDE SEQUENCE</scope>
</reference>
<sequence>MQRLPLPDRCRAKRVCKMWNRILCDDSLWRHVDLTEYHLDLKAMWKLVRYSFLPCLLTLKIWGYAFADDGSEEKPSVSKALLRGLSTRCPNLQLLHLFEHKTSSISFEHLPASITCLEMVNNKWWPRWLKDKQMHLPKLEHLNLDESEHVSDLDLEDIAMFKNLKYLSLYRCCNIGSTGVTTIAENLSELEVLNIGHASVDDLAVYYIALHLKKLKELFLEKCRKLTDIALFSIAEGLLVLDTLDISFCEEITIIGLEFLIDTNLSLLIAKHAWYRYSEEDIQKFKRGFSEDFTLVSFKNRN</sequence>
<dbReference type="PANTHER" id="PTHR13318">
    <property type="entry name" value="PARTNER OF PAIRED, ISOFORM B-RELATED"/>
    <property type="match status" value="1"/>
</dbReference>
<dbReference type="GO" id="GO:0019005">
    <property type="term" value="C:SCF ubiquitin ligase complex"/>
    <property type="evidence" value="ECO:0007669"/>
    <property type="project" value="TreeGrafter"/>
</dbReference>
<dbReference type="PANTHER" id="PTHR13318:SF95">
    <property type="entry name" value="F-BOX PROTEIN YLR352W"/>
    <property type="match status" value="1"/>
</dbReference>
<dbReference type="Gene3D" id="3.80.10.10">
    <property type="entry name" value="Ribonuclease Inhibitor"/>
    <property type="match status" value="1"/>
</dbReference>
<dbReference type="Pfam" id="PF12937">
    <property type="entry name" value="F-box-like"/>
    <property type="match status" value="1"/>
</dbReference>